<name>A0A8S9A429_SORMA</name>
<evidence type="ECO:0000256" key="1">
    <source>
        <dbReference type="ARBA" id="ARBA00038158"/>
    </source>
</evidence>
<proteinExistence type="inferred from homology"/>
<gene>
    <name evidence="3" type="ORF">SMACR_03857</name>
</gene>
<dbReference type="SUPFAM" id="SSF53335">
    <property type="entry name" value="S-adenosyl-L-methionine-dependent methyltransferases"/>
    <property type="match status" value="1"/>
</dbReference>
<dbReference type="AlphaFoldDB" id="A0A8S9A429"/>
<dbReference type="Proteomes" id="UP000433876">
    <property type="component" value="Unassembled WGS sequence"/>
</dbReference>
<evidence type="ECO:0008006" key="5">
    <source>
        <dbReference type="Google" id="ProtNLM"/>
    </source>
</evidence>
<comment type="caution">
    <text evidence="3">The sequence shown here is derived from an EMBL/GenBank/DDBJ whole genome shotgun (WGS) entry which is preliminary data.</text>
</comment>
<dbReference type="PANTHER" id="PTHR43591:SF10">
    <property type="entry name" value="ABC TRANSMEMBRANE TYPE-1 DOMAIN-CONTAINING PROTEIN-RELATED"/>
    <property type="match status" value="1"/>
</dbReference>
<dbReference type="VEuPathDB" id="FungiDB:SMAC_03857"/>
<evidence type="ECO:0000313" key="3">
    <source>
        <dbReference type="EMBL" id="KAA8636608.1"/>
    </source>
</evidence>
<dbReference type="Pfam" id="PF13489">
    <property type="entry name" value="Methyltransf_23"/>
    <property type="match status" value="1"/>
</dbReference>
<reference evidence="3 4" key="1">
    <citation type="submission" date="2017-07" db="EMBL/GenBank/DDBJ databases">
        <title>Genome sequence of the Sordaria macrospora wild type strain R19027.</title>
        <authorList>
            <person name="Nowrousian M."/>
            <person name="Teichert I."/>
            <person name="Kueck U."/>
        </authorList>
    </citation>
    <scope>NUCLEOTIDE SEQUENCE [LARGE SCALE GENOMIC DNA]</scope>
    <source>
        <strain evidence="3 4">R19027</strain>
        <tissue evidence="3">Mycelium</tissue>
    </source>
</reference>
<organism evidence="3 4">
    <name type="scientific">Sordaria macrospora</name>
    <dbReference type="NCBI Taxonomy" id="5147"/>
    <lineage>
        <taxon>Eukaryota</taxon>
        <taxon>Fungi</taxon>
        <taxon>Dikarya</taxon>
        <taxon>Ascomycota</taxon>
        <taxon>Pezizomycotina</taxon>
        <taxon>Sordariomycetes</taxon>
        <taxon>Sordariomycetidae</taxon>
        <taxon>Sordariales</taxon>
        <taxon>Sordariaceae</taxon>
        <taxon>Sordaria</taxon>
    </lineage>
</organism>
<dbReference type="EMBL" id="NMPR01000002">
    <property type="protein sequence ID" value="KAA8636608.1"/>
    <property type="molecule type" value="Genomic_DNA"/>
</dbReference>
<feature type="compositionally biased region" description="Polar residues" evidence="2">
    <location>
        <begin position="1"/>
        <end position="12"/>
    </location>
</feature>
<dbReference type="GO" id="GO:0008168">
    <property type="term" value="F:methyltransferase activity"/>
    <property type="evidence" value="ECO:0007669"/>
    <property type="project" value="TreeGrafter"/>
</dbReference>
<dbReference type="InterPro" id="IPR029063">
    <property type="entry name" value="SAM-dependent_MTases_sf"/>
</dbReference>
<evidence type="ECO:0000256" key="2">
    <source>
        <dbReference type="SAM" id="MobiDB-lite"/>
    </source>
</evidence>
<protein>
    <recommendedName>
        <fullName evidence="5">Methyltransferase</fullName>
    </recommendedName>
</protein>
<dbReference type="PANTHER" id="PTHR43591">
    <property type="entry name" value="METHYLTRANSFERASE"/>
    <property type="match status" value="1"/>
</dbReference>
<dbReference type="OMA" id="WASNDNQ"/>
<feature type="region of interest" description="Disordered" evidence="2">
    <location>
        <begin position="1"/>
        <end position="28"/>
    </location>
</feature>
<accession>A0A8S9A429</accession>
<evidence type="ECO:0000313" key="4">
    <source>
        <dbReference type="Proteomes" id="UP000433876"/>
    </source>
</evidence>
<comment type="similarity">
    <text evidence="1">Belongs to the methyltransferase superfamily. LaeA methyltransferase family.</text>
</comment>
<sequence length="370" mass="41429">MSSSTQGPQSPKSPEGKEISSAPPAALTPLSAEAQNAAGILPATYWMEQPIPEDDIDDGASSIGSVTSTSVSLSSTIFQYREVHGRTYHAEIGNAEAWEPNDKRHVDAMEILHHAIMLQLEGKLYLSPLDKKKVEKVLDVATGSGLWAIDFADEFPNAEVIGTDVSPIQPSWVPPNVKFELEDCNREWAWPENTFDFVNLRTLIGVVDDWYALFRNAYRVAKPGSYVESYVPGSDILSDNGSVKEDSPYDQWCKVFREGGKKLGRTFAVYQEDLQRKCMEAAGFVDIQFKDIQVPAGVWHPEKGPAEIGLWWKISVEADLEGYINYLWNAVLGWTPDEAKVFARHMKRDMNDPDIHGYFMARVAWGRKPE</sequence>
<dbReference type="Gene3D" id="3.40.50.150">
    <property type="entry name" value="Vaccinia Virus protein VP39"/>
    <property type="match status" value="1"/>
</dbReference>
<dbReference type="CDD" id="cd02440">
    <property type="entry name" value="AdoMet_MTases"/>
    <property type="match status" value="1"/>
</dbReference>